<dbReference type="PROSITE" id="PS50112">
    <property type="entry name" value="PAS"/>
    <property type="match status" value="2"/>
</dbReference>
<feature type="compositionally biased region" description="Basic and acidic residues" evidence="1">
    <location>
        <begin position="492"/>
        <end position="512"/>
    </location>
</feature>
<accession>A0AAN8N0K3</accession>
<feature type="region of interest" description="Disordered" evidence="1">
    <location>
        <begin position="449"/>
        <end position="569"/>
    </location>
</feature>
<feature type="compositionally biased region" description="Polar residues" evidence="1">
    <location>
        <begin position="516"/>
        <end position="530"/>
    </location>
</feature>
<feature type="compositionally biased region" description="Acidic residues" evidence="1">
    <location>
        <begin position="482"/>
        <end position="491"/>
    </location>
</feature>
<evidence type="ECO:0000313" key="4">
    <source>
        <dbReference type="Proteomes" id="UP001313282"/>
    </source>
</evidence>
<dbReference type="InterPro" id="IPR050933">
    <property type="entry name" value="Circadian_TF"/>
</dbReference>
<dbReference type="EMBL" id="JAVHNR010000001">
    <property type="protein sequence ID" value="KAK6356628.1"/>
    <property type="molecule type" value="Genomic_DNA"/>
</dbReference>
<dbReference type="InterPro" id="IPR035965">
    <property type="entry name" value="PAS-like_dom_sf"/>
</dbReference>
<protein>
    <recommendedName>
        <fullName evidence="2">PAS domain-containing protein</fullName>
    </recommendedName>
</protein>
<feature type="compositionally biased region" description="Basic residues" evidence="1">
    <location>
        <begin position="284"/>
        <end position="295"/>
    </location>
</feature>
<dbReference type="Pfam" id="PF08447">
    <property type="entry name" value="PAS_3"/>
    <property type="match status" value="2"/>
</dbReference>
<dbReference type="AlphaFoldDB" id="A0AAN8N0K3"/>
<dbReference type="CDD" id="cd00130">
    <property type="entry name" value="PAS"/>
    <property type="match status" value="2"/>
</dbReference>
<feature type="compositionally biased region" description="Basic and acidic residues" evidence="1">
    <location>
        <begin position="548"/>
        <end position="558"/>
    </location>
</feature>
<evidence type="ECO:0000259" key="2">
    <source>
        <dbReference type="PROSITE" id="PS50112"/>
    </source>
</evidence>
<dbReference type="Proteomes" id="UP001313282">
    <property type="component" value="Unassembled WGS sequence"/>
</dbReference>
<sequence>MPPNFSSPTSSSHNPAFPMGASAAGIGSSSSGSLSSMEKTFITMHDLSSEARIVYASDSVADVLGYPPEEVIGLSCFDFFHPEELPFARKIHNRGIHLDRAAVLVYCRVKHKNGVFIHCETIFSVVYDVFVAATTLHVRTSKSQGRALTAPVIRRVFSSSPNDPRYHMLTHLSAKFHMGNPEDQGTHEPRVALILNRFTRTLTVLYASHASSSIFGITPSQLTGKSFFECIHEDCLQEAVDALERAKENDSIAYLRFRWRDPIQNAEVEEARTQEPAPVERPLRRSRRISSKSKRKLEGDDQDEASGSSSRPSKRRAIGPRGEEALAHQGESSRSRPLARDASPPVAESPAVPVAGSGTGLGTVAPPREVEAVVSCTSDGLVVILRQARPLIPKPLHNVPNGIFASPWAPISLVPRIEHLPDKNREANFMEAIQQVAVFAWSLRQLGGEITPSPGSEKANTDAGKGKGKGKGKDRGKGEGGEGGEDGEGEERDGGDGDNQKDSDKKGNKADEDGLTNGSADQGSETSSESKAQQKAAAVGTEAVNEAVKQEQEQEPRGRSRHNTRKPPR</sequence>
<keyword evidence="4" id="KW-1185">Reference proteome</keyword>
<feature type="compositionally biased region" description="Basic residues" evidence="1">
    <location>
        <begin position="559"/>
        <end position="569"/>
    </location>
</feature>
<dbReference type="InterPro" id="IPR000014">
    <property type="entry name" value="PAS"/>
</dbReference>
<feature type="region of interest" description="Disordered" evidence="1">
    <location>
        <begin position="268"/>
        <end position="364"/>
    </location>
</feature>
<gene>
    <name evidence="3" type="ORF">TWF718_000972</name>
</gene>
<dbReference type="PANTHER" id="PTHR23042">
    <property type="entry name" value="CIRCADIAN PROTEIN CLOCK/ARNT/BMAL/PAS"/>
    <property type="match status" value="1"/>
</dbReference>
<dbReference type="InterPro" id="IPR013655">
    <property type="entry name" value="PAS_fold_3"/>
</dbReference>
<name>A0AAN8N0K3_9PEZI</name>
<feature type="compositionally biased region" description="Basic and acidic residues" evidence="1">
    <location>
        <begin position="471"/>
        <end position="480"/>
    </location>
</feature>
<dbReference type="SUPFAM" id="SSF55785">
    <property type="entry name" value="PYP-like sensor domain (PAS domain)"/>
    <property type="match status" value="2"/>
</dbReference>
<dbReference type="NCBIfam" id="TIGR00229">
    <property type="entry name" value="sensory_box"/>
    <property type="match status" value="1"/>
</dbReference>
<feature type="domain" description="PAS" evidence="2">
    <location>
        <begin position="204"/>
        <end position="250"/>
    </location>
</feature>
<evidence type="ECO:0000256" key="1">
    <source>
        <dbReference type="SAM" id="MobiDB-lite"/>
    </source>
</evidence>
<feature type="compositionally biased region" description="Basic and acidic residues" evidence="1">
    <location>
        <begin position="321"/>
        <end position="334"/>
    </location>
</feature>
<feature type="compositionally biased region" description="Low complexity" evidence="1">
    <location>
        <begin position="342"/>
        <end position="356"/>
    </location>
</feature>
<organism evidence="3 4">
    <name type="scientific">Orbilia javanica</name>
    <dbReference type="NCBI Taxonomy" id="47235"/>
    <lineage>
        <taxon>Eukaryota</taxon>
        <taxon>Fungi</taxon>
        <taxon>Dikarya</taxon>
        <taxon>Ascomycota</taxon>
        <taxon>Pezizomycotina</taxon>
        <taxon>Orbiliomycetes</taxon>
        <taxon>Orbiliales</taxon>
        <taxon>Orbiliaceae</taxon>
        <taxon>Orbilia</taxon>
    </lineage>
</organism>
<evidence type="ECO:0000313" key="3">
    <source>
        <dbReference type="EMBL" id="KAK6356628.1"/>
    </source>
</evidence>
<dbReference type="SMART" id="SM00091">
    <property type="entry name" value="PAS"/>
    <property type="match status" value="2"/>
</dbReference>
<comment type="caution">
    <text evidence="3">The sequence shown here is derived from an EMBL/GenBank/DDBJ whole genome shotgun (WGS) entry which is preliminary data.</text>
</comment>
<feature type="domain" description="PAS" evidence="2">
    <location>
        <begin position="47"/>
        <end position="99"/>
    </location>
</feature>
<reference evidence="3 4" key="1">
    <citation type="submission" date="2019-10" db="EMBL/GenBank/DDBJ databases">
        <authorList>
            <person name="Palmer J.M."/>
        </authorList>
    </citation>
    <scope>NUCLEOTIDE SEQUENCE [LARGE SCALE GENOMIC DNA]</scope>
    <source>
        <strain evidence="3 4">TWF718</strain>
    </source>
</reference>
<dbReference type="Gene3D" id="3.30.450.20">
    <property type="entry name" value="PAS domain"/>
    <property type="match status" value="2"/>
</dbReference>
<proteinExistence type="predicted"/>